<dbReference type="Pfam" id="PF09594">
    <property type="entry name" value="GT87"/>
    <property type="match status" value="1"/>
</dbReference>
<feature type="transmembrane region" description="Helical" evidence="8">
    <location>
        <begin position="212"/>
        <end position="236"/>
    </location>
</feature>
<keyword evidence="4 8" id="KW-0812">Transmembrane</keyword>
<gene>
    <name evidence="9" type="ORF">LMG29660_02752</name>
</gene>
<dbReference type="InterPro" id="IPR018584">
    <property type="entry name" value="GT87"/>
</dbReference>
<keyword evidence="2" id="KW-1003">Cell membrane</keyword>
<proteinExistence type="inferred from homology"/>
<evidence type="ECO:0000256" key="7">
    <source>
        <dbReference type="ARBA" id="ARBA00024033"/>
    </source>
</evidence>
<protein>
    <recommendedName>
        <fullName evidence="11">DUF2029 domain-containing protein</fullName>
    </recommendedName>
</protein>
<name>A0A6J5DR43_9BURK</name>
<feature type="transmembrane region" description="Helical" evidence="8">
    <location>
        <begin position="301"/>
        <end position="323"/>
    </location>
</feature>
<keyword evidence="6 8" id="KW-0472">Membrane</keyword>
<organism evidence="9 10">
    <name type="scientific">Burkholderia puraquae</name>
    <dbReference type="NCBI Taxonomy" id="1904757"/>
    <lineage>
        <taxon>Bacteria</taxon>
        <taxon>Pseudomonadati</taxon>
        <taxon>Pseudomonadota</taxon>
        <taxon>Betaproteobacteria</taxon>
        <taxon>Burkholderiales</taxon>
        <taxon>Burkholderiaceae</taxon>
        <taxon>Burkholderia</taxon>
        <taxon>Burkholderia cepacia complex</taxon>
    </lineage>
</organism>
<evidence type="ECO:0000256" key="3">
    <source>
        <dbReference type="ARBA" id="ARBA00022679"/>
    </source>
</evidence>
<evidence type="ECO:0008006" key="11">
    <source>
        <dbReference type="Google" id="ProtNLM"/>
    </source>
</evidence>
<feature type="transmembrane region" description="Helical" evidence="8">
    <location>
        <begin position="40"/>
        <end position="61"/>
    </location>
</feature>
<comment type="similarity">
    <text evidence="7">Belongs to the glycosyltransferase 87 family.</text>
</comment>
<evidence type="ECO:0000256" key="1">
    <source>
        <dbReference type="ARBA" id="ARBA00004651"/>
    </source>
</evidence>
<dbReference type="GO" id="GO:0016758">
    <property type="term" value="F:hexosyltransferase activity"/>
    <property type="evidence" value="ECO:0007669"/>
    <property type="project" value="InterPro"/>
</dbReference>
<feature type="transmembrane region" description="Helical" evidence="8">
    <location>
        <begin position="177"/>
        <end position="206"/>
    </location>
</feature>
<evidence type="ECO:0000256" key="2">
    <source>
        <dbReference type="ARBA" id="ARBA00022475"/>
    </source>
</evidence>
<comment type="subcellular location">
    <subcellularLocation>
        <location evidence="1">Cell membrane</location>
        <topology evidence="1">Multi-pass membrane protein</topology>
    </subcellularLocation>
</comment>
<dbReference type="AlphaFoldDB" id="A0A6J5DR43"/>
<keyword evidence="3" id="KW-0808">Transferase</keyword>
<evidence type="ECO:0000313" key="9">
    <source>
        <dbReference type="EMBL" id="CAB3756057.1"/>
    </source>
</evidence>
<evidence type="ECO:0000313" key="10">
    <source>
        <dbReference type="Proteomes" id="UP000494135"/>
    </source>
</evidence>
<feature type="transmembrane region" description="Helical" evidence="8">
    <location>
        <begin position="126"/>
        <end position="156"/>
    </location>
</feature>
<dbReference type="EMBL" id="CADIKG010000005">
    <property type="protein sequence ID" value="CAB3756057.1"/>
    <property type="molecule type" value="Genomic_DNA"/>
</dbReference>
<feature type="transmembrane region" description="Helical" evidence="8">
    <location>
        <begin position="243"/>
        <end position="261"/>
    </location>
</feature>
<keyword evidence="5 8" id="KW-1133">Transmembrane helix</keyword>
<accession>A0A6J5DR43</accession>
<sequence length="428" mass="46693">MKRLRLTRQPNYIRGIMYTANREMRGRAIRRVQWLTRDRIIPYSCIMLMFFAALLVTWGIVTDGFTSNAIVRPGVDFSVFWTASHLVLQGHAASAYDSSSFLQAEFAHFGAYLQHRPLPWLYPPTMLLFIAPVALVPFLPAYFLFFAGSLLCYAFAVSRLSGLRAHLPVPRAAALVVVAYSAVCMAALFGQNSILTAGIAALALHLLGKRPIVAGVLIGLLAIKPQLAVVFPFVLIAARAWRTFAAAAITAALFAAAGIALSGPGALHGLSQTLATVRDQHFMLPSYWLASPTPFAALRLAGMPVATALAAQAAVALLAIAAAVDVWRRTHDMRLRGAVLAVATLLTTPYLWNYELTWLGIAIFCLIAHGLDEGWLPGDQGIIVLAWLLPIFEMFNRLMKLPQIGPLVLLAVLFVIVRRTALEPRSAR</sequence>
<feature type="transmembrane region" description="Helical" evidence="8">
    <location>
        <begin position="404"/>
        <end position="422"/>
    </location>
</feature>
<evidence type="ECO:0000256" key="6">
    <source>
        <dbReference type="ARBA" id="ARBA00023136"/>
    </source>
</evidence>
<evidence type="ECO:0000256" key="5">
    <source>
        <dbReference type="ARBA" id="ARBA00022989"/>
    </source>
</evidence>
<dbReference type="GO" id="GO:0005886">
    <property type="term" value="C:plasma membrane"/>
    <property type="evidence" value="ECO:0007669"/>
    <property type="project" value="UniProtKB-SubCell"/>
</dbReference>
<reference evidence="9 10" key="1">
    <citation type="submission" date="2020-04" db="EMBL/GenBank/DDBJ databases">
        <authorList>
            <person name="De Canck E."/>
        </authorList>
    </citation>
    <scope>NUCLEOTIDE SEQUENCE [LARGE SCALE GENOMIC DNA]</scope>
    <source>
        <strain evidence="9 10">LMG 29660</strain>
    </source>
</reference>
<feature type="transmembrane region" description="Helical" evidence="8">
    <location>
        <begin position="335"/>
        <end position="352"/>
    </location>
</feature>
<evidence type="ECO:0000256" key="8">
    <source>
        <dbReference type="SAM" id="Phobius"/>
    </source>
</evidence>
<evidence type="ECO:0000256" key="4">
    <source>
        <dbReference type="ARBA" id="ARBA00022692"/>
    </source>
</evidence>
<dbReference type="Proteomes" id="UP000494135">
    <property type="component" value="Unassembled WGS sequence"/>
</dbReference>